<sequence>MIKYFKKSAPVSITKSEEDQKLYYKKLKWQVFISATLGYGLYYVCRLSLNVVKKPIVDAGILTESELGIIGSTLFFAYAIGKLTNGFLADHSNIKRFMAIGLLISALANLIMGFTSTFLFFAICWGINGWVQSMGAPASVVSLSRWYKDSERGSFYGFWSTSHNIGEALTYILTAVVVSYFGWQWGFKAAAIVGLLGALMVSIFFHDTPESKGLPPVNKDFDKKKTSTWEEQRGVLKNPYVWLLALSSAFMYISRYAVNSWGPYYFEAAKGYTLTQANSLVAISAVCGILGTASSGFVSDKFFKGRRNIPALLFGLMNVFALALFLLGPKNMWWLDATSMVIFGLGIGALICYLGGLMAVDIVSKKASGAALGIVGIMSYAAAGIQDIASGYLIENNKTIVNGVTIYNFDTISIFWIGAATLSVLLALLVWKKT</sequence>
<feature type="transmembrane region" description="Helical" evidence="5">
    <location>
        <begin position="340"/>
        <end position="360"/>
    </location>
</feature>
<dbReference type="Proteomes" id="UP000239522">
    <property type="component" value="Unassembled WGS sequence"/>
</dbReference>
<dbReference type="InterPro" id="IPR011701">
    <property type="entry name" value="MFS"/>
</dbReference>
<dbReference type="RefSeq" id="WP_104810860.1">
    <property type="nucleotide sequence ID" value="NZ_MQUA01000013.1"/>
</dbReference>
<feature type="transmembrane region" description="Helical" evidence="5">
    <location>
        <begin position="189"/>
        <end position="206"/>
    </location>
</feature>
<keyword evidence="2 5" id="KW-0812">Transmembrane</keyword>
<dbReference type="OrthoDB" id="9781156at2"/>
<feature type="domain" description="Major facilitator superfamily (MFS) profile" evidence="6">
    <location>
        <begin position="31"/>
        <end position="434"/>
    </location>
</feature>
<feature type="transmembrane region" description="Helical" evidence="5">
    <location>
        <begin position="69"/>
        <end position="88"/>
    </location>
</feature>
<dbReference type="InterPro" id="IPR020846">
    <property type="entry name" value="MFS_dom"/>
</dbReference>
<dbReference type="PANTHER" id="PTHR43826:SF7">
    <property type="entry name" value="PROTEIN UHPC, PUTATIVE-RELATED"/>
    <property type="match status" value="1"/>
</dbReference>
<dbReference type="Gene3D" id="1.20.1250.20">
    <property type="entry name" value="MFS general substrate transporter like domains"/>
    <property type="match status" value="2"/>
</dbReference>
<dbReference type="GO" id="GO:0061513">
    <property type="term" value="F:glucose 6-phosphate:phosphate antiporter activity"/>
    <property type="evidence" value="ECO:0007669"/>
    <property type="project" value="TreeGrafter"/>
</dbReference>
<dbReference type="GO" id="GO:0035435">
    <property type="term" value="P:phosphate ion transmembrane transport"/>
    <property type="evidence" value="ECO:0007669"/>
    <property type="project" value="TreeGrafter"/>
</dbReference>
<dbReference type="GO" id="GO:0012505">
    <property type="term" value="C:endomembrane system"/>
    <property type="evidence" value="ECO:0007669"/>
    <property type="project" value="UniProtKB-SubCell"/>
</dbReference>
<dbReference type="SUPFAM" id="SSF103473">
    <property type="entry name" value="MFS general substrate transporter"/>
    <property type="match status" value="1"/>
</dbReference>
<evidence type="ECO:0000256" key="2">
    <source>
        <dbReference type="ARBA" id="ARBA00022692"/>
    </source>
</evidence>
<evidence type="ECO:0000256" key="1">
    <source>
        <dbReference type="ARBA" id="ARBA00004127"/>
    </source>
</evidence>
<evidence type="ECO:0000259" key="6">
    <source>
        <dbReference type="PROSITE" id="PS50850"/>
    </source>
</evidence>
<comment type="caution">
    <text evidence="7">The sequence shown here is derived from an EMBL/GenBank/DDBJ whole genome shotgun (WGS) entry which is preliminary data.</text>
</comment>
<gene>
    <name evidence="7" type="ORF">BST83_11815</name>
</gene>
<feature type="transmembrane region" description="Helical" evidence="5">
    <location>
        <begin position="278"/>
        <end position="298"/>
    </location>
</feature>
<evidence type="ECO:0000256" key="3">
    <source>
        <dbReference type="ARBA" id="ARBA00022989"/>
    </source>
</evidence>
<keyword evidence="3 5" id="KW-1133">Transmembrane helix</keyword>
<keyword evidence="4 5" id="KW-0472">Membrane</keyword>
<keyword evidence="8" id="KW-1185">Reference proteome</keyword>
<feature type="transmembrane region" description="Helical" evidence="5">
    <location>
        <begin position="414"/>
        <end position="431"/>
    </location>
</feature>
<evidence type="ECO:0000256" key="4">
    <source>
        <dbReference type="ARBA" id="ARBA00023136"/>
    </source>
</evidence>
<evidence type="ECO:0000256" key="5">
    <source>
        <dbReference type="SAM" id="Phobius"/>
    </source>
</evidence>
<dbReference type="Pfam" id="PF07690">
    <property type="entry name" value="MFS_1"/>
    <property type="match status" value="1"/>
</dbReference>
<feature type="transmembrane region" description="Helical" evidence="5">
    <location>
        <begin position="100"/>
        <end position="123"/>
    </location>
</feature>
<comment type="subcellular location">
    <subcellularLocation>
        <location evidence="1">Endomembrane system</location>
        <topology evidence="1">Multi-pass membrane protein</topology>
    </subcellularLocation>
</comment>
<dbReference type="InterPro" id="IPR036259">
    <property type="entry name" value="MFS_trans_sf"/>
</dbReference>
<feature type="transmembrane region" description="Helical" evidence="5">
    <location>
        <begin position="310"/>
        <end position="328"/>
    </location>
</feature>
<dbReference type="AlphaFoldDB" id="A0A2S7L189"/>
<feature type="transmembrane region" description="Helical" evidence="5">
    <location>
        <begin position="372"/>
        <end position="394"/>
    </location>
</feature>
<name>A0A2S7L189_9FLAO</name>
<protein>
    <recommendedName>
        <fullName evidence="6">Major facilitator superfamily (MFS) profile domain-containing protein</fullName>
    </recommendedName>
</protein>
<evidence type="ECO:0000313" key="7">
    <source>
        <dbReference type="EMBL" id="PQB08684.1"/>
    </source>
</evidence>
<dbReference type="PANTHER" id="PTHR43826">
    <property type="entry name" value="GLUCOSE-6-PHOSPHATE EXCHANGER SLC37A4"/>
    <property type="match status" value="1"/>
</dbReference>
<proteinExistence type="predicted"/>
<dbReference type="GO" id="GO:0005886">
    <property type="term" value="C:plasma membrane"/>
    <property type="evidence" value="ECO:0007669"/>
    <property type="project" value="TreeGrafter"/>
</dbReference>
<organism evidence="7 8">
    <name type="scientific">Polaribacter filamentus</name>
    <dbReference type="NCBI Taxonomy" id="53483"/>
    <lineage>
        <taxon>Bacteria</taxon>
        <taxon>Pseudomonadati</taxon>
        <taxon>Bacteroidota</taxon>
        <taxon>Flavobacteriia</taxon>
        <taxon>Flavobacteriales</taxon>
        <taxon>Flavobacteriaceae</taxon>
    </lineage>
</organism>
<dbReference type="CDD" id="cd17312">
    <property type="entry name" value="MFS_OPA_SLC37"/>
    <property type="match status" value="1"/>
</dbReference>
<dbReference type="PIRSF" id="PIRSF002808">
    <property type="entry name" value="Hexose_phosphate_transp"/>
    <property type="match status" value="1"/>
</dbReference>
<feature type="transmembrane region" description="Helical" evidence="5">
    <location>
        <begin position="31"/>
        <end position="49"/>
    </location>
</feature>
<feature type="transmembrane region" description="Helical" evidence="5">
    <location>
        <begin position="240"/>
        <end position="258"/>
    </location>
</feature>
<evidence type="ECO:0000313" key="8">
    <source>
        <dbReference type="Proteomes" id="UP000239522"/>
    </source>
</evidence>
<dbReference type="PROSITE" id="PS50850">
    <property type="entry name" value="MFS"/>
    <property type="match status" value="1"/>
</dbReference>
<reference evidence="7 8" key="1">
    <citation type="submission" date="2016-11" db="EMBL/GenBank/DDBJ databases">
        <title>Trade-off between light-utilization and light-protection in marine flavobacteria.</title>
        <authorList>
            <person name="Kumagai Y."/>
        </authorList>
    </citation>
    <scope>NUCLEOTIDE SEQUENCE [LARGE SCALE GENOMIC DNA]</scope>
    <source>
        <strain evidence="7 8">ATCC 700397</strain>
    </source>
</reference>
<dbReference type="InterPro" id="IPR000849">
    <property type="entry name" value="Sugar_P_transporter"/>
</dbReference>
<dbReference type="EMBL" id="MQUA01000013">
    <property type="protein sequence ID" value="PQB08684.1"/>
    <property type="molecule type" value="Genomic_DNA"/>
</dbReference>
<dbReference type="InterPro" id="IPR051337">
    <property type="entry name" value="OPA_Antiporter"/>
</dbReference>
<accession>A0A2S7L189</accession>